<evidence type="ECO:0000256" key="7">
    <source>
        <dbReference type="RuleBase" id="RU363032"/>
    </source>
</evidence>
<dbReference type="Pfam" id="PF00528">
    <property type="entry name" value="BPD_transp_1"/>
    <property type="match status" value="1"/>
</dbReference>
<sequence>MKKKGKSIKRRIGRVGIYLGVILLLLWTFAPLLWMFYSSICEKSELLTGGPVVWPENVTFYRYREFFSSIIKVFRGGRIASTSEVFIHSIFNSFKVAAVTTGISLLIGGMAAYAFARLRFRGSNMLMILALFIQLLPTVSLVIPLYETVSRLGMIDRIVTLVVLYLGMVMAYAIWVLHGYFKSIPPDLEDAARIDGCNYFQAFLRIIVPLAKPGYVAVGTLVFLMCWDEFLYALIFMNSKETTTLTVALSQFSTTHGGIDYGMLMAGGCIATLIPLLLAIFFQKYIVLGLTAGGVKD</sequence>
<keyword evidence="3" id="KW-1003">Cell membrane</keyword>
<dbReference type="InterPro" id="IPR000515">
    <property type="entry name" value="MetI-like"/>
</dbReference>
<comment type="subcellular location">
    <subcellularLocation>
        <location evidence="1 7">Cell membrane</location>
        <topology evidence="1 7">Multi-pass membrane protein</topology>
    </subcellularLocation>
</comment>
<evidence type="ECO:0000256" key="5">
    <source>
        <dbReference type="ARBA" id="ARBA00022989"/>
    </source>
</evidence>
<keyword evidence="2 7" id="KW-0813">Transport</keyword>
<evidence type="ECO:0000313" key="10">
    <source>
        <dbReference type="Proteomes" id="UP000184245"/>
    </source>
</evidence>
<dbReference type="Gene3D" id="1.10.3720.10">
    <property type="entry name" value="MetI-like"/>
    <property type="match status" value="1"/>
</dbReference>
<dbReference type="InterPro" id="IPR035906">
    <property type="entry name" value="MetI-like_sf"/>
</dbReference>
<dbReference type="PROSITE" id="PS50928">
    <property type="entry name" value="ABC_TM1"/>
    <property type="match status" value="1"/>
</dbReference>
<comment type="similarity">
    <text evidence="7">Belongs to the binding-protein-dependent transport system permease family.</text>
</comment>
<proteinExistence type="inferred from homology"/>
<feature type="transmembrane region" description="Helical" evidence="7">
    <location>
        <begin position="261"/>
        <end position="282"/>
    </location>
</feature>
<feature type="transmembrane region" description="Helical" evidence="7">
    <location>
        <begin position="12"/>
        <end position="37"/>
    </location>
</feature>
<evidence type="ECO:0000256" key="4">
    <source>
        <dbReference type="ARBA" id="ARBA00022692"/>
    </source>
</evidence>
<evidence type="ECO:0000256" key="1">
    <source>
        <dbReference type="ARBA" id="ARBA00004651"/>
    </source>
</evidence>
<dbReference type="AlphaFoldDB" id="A0A1M5AW41"/>
<dbReference type="OrthoDB" id="9794684at2"/>
<evidence type="ECO:0000259" key="8">
    <source>
        <dbReference type="PROSITE" id="PS50928"/>
    </source>
</evidence>
<dbReference type="SUPFAM" id="SSF161098">
    <property type="entry name" value="MetI-like"/>
    <property type="match status" value="1"/>
</dbReference>
<dbReference type="GO" id="GO:0005886">
    <property type="term" value="C:plasma membrane"/>
    <property type="evidence" value="ECO:0007669"/>
    <property type="project" value="UniProtKB-SubCell"/>
</dbReference>
<feature type="transmembrane region" description="Helical" evidence="7">
    <location>
        <begin position="128"/>
        <end position="146"/>
    </location>
</feature>
<feature type="transmembrane region" description="Helical" evidence="7">
    <location>
        <begin position="96"/>
        <end position="116"/>
    </location>
</feature>
<dbReference type="InterPro" id="IPR050901">
    <property type="entry name" value="BP-dep_ABC_trans_perm"/>
</dbReference>
<keyword evidence="6 7" id="KW-0472">Membrane</keyword>
<gene>
    <name evidence="9" type="ORF">SAMN02745158_03372</name>
</gene>
<dbReference type="RefSeq" id="WP_072853834.1">
    <property type="nucleotide sequence ID" value="NZ_FQVI01000022.1"/>
</dbReference>
<evidence type="ECO:0000313" key="9">
    <source>
        <dbReference type="EMBL" id="SHF34366.1"/>
    </source>
</evidence>
<reference evidence="9 10" key="1">
    <citation type="submission" date="2016-11" db="EMBL/GenBank/DDBJ databases">
        <authorList>
            <person name="Jaros S."/>
            <person name="Januszkiewicz K."/>
            <person name="Wedrychowicz H."/>
        </authorList>
    </citation>
    <scope>NUCLEOTIDE SEQUENCE [LARGE SCALE GENOMIC DNA]</scope>
    <source>
        <strain evidence="9 10">DSM 17459</strain>
    </source>
</reference>
<accession>A0A1M5AW41</accession>
<evidence type="ECO:0000256" key="2">
    <source>
        <dbReference type="ARBA" id="ARBA00022448"/>
    </source>
</evidence>
<protein>
    <submittedName>
        <fullName evidence="9">Carbohydrate ABC transporter membrane protein 2, CUT1 family</fullName>
    </submittedName>
</protein>
<feature type="domain" description="ABC transmembrane type-1" evidence="8">
    <location>
        <begin position="90"/>
        <end position="282"/>
    </location>
</feature>
<dbReference type="Proteomes" id="UP000184245">
    <property type="component" value="Unassembled WGS sequence"/>
</dbReference>
<dbReference type="GO" id="GO:0055085">
    <property type="term" value="P:transmembrane transport"/>
    <property type="evidence" value="ECO:0007669"/>
    <property type="project" value="InterPro"/>
</dbReference>
<keyword evidence="4 7" id="KW-0812">Transmembrane</keyword>
<dbReference type="STRING" id="1122155.SAMN02745158_03372"/>
<dbReference type="PANTHER" id="PTHR32243">
    <property type="entry name" value="MALTOSE TRANSPORT SYSTEM PERMEASE-RELATED"/>
    <property type="match status" value="1"/>
</dbReference>
<keyword evidence="5 7" id="KW-1133">Transmembrane helix</keyword>
<dbReference type="PANTHER" id="PTHR32243:SF18">
    <property type="entry name" value="INNER MEMBRANE ABC TRANSPORTER PERMEASE PROTEIN YCJP"/>
    <property type="match status" value="1"/>
</dbReference>
<name>A0A1M5AW41_9CLOT</name>
<evidence type="ECO:0000256" key="6">
    <source>
        <dbReference type="ARBA" id="ARBA00023136"/>
    </source>
</evidence>
<evidence type="ECO:0000256" key="3">
    <source>
        <dbReference type="ARBA" id="ARBA00022475"/>
    </source>
</evidence>
<feature type="transmembrane region" description="Helical" evidence="7">
    <location>
        <begin position="158"/>
        <end position="177"/>
    </location>
</feature>
<organism evidence="9 10">
    <name type="scientific">Lactonifactor longoviformis DSM 17459</name>
    <dbReference type="NCBI Taxonomy" id="1122155"/>
    <lineage>
        <taxon>Bacteria</taxon>
        <taxon>Bacillati</taxon>
        <taxon>Bacillota</taxon>
        <taxon>Clostridia</taxon>
        <taxon>Eubacteriales</taxon>
        <taxon>Clostridiaceae</taxon>
        <taxon>Lactonifactor</taxon>
    </lineage>
</organism>
<dbReference type="EMBL" id="FQVI01000022">
    <property type="protein sequence ID" value="SHF34366.1"/>
    <property type="molecule type" value="Genomic_DNA"/>
</dbReference>
<keyword evidence="10" id="KW-1185">Reference proteome</keyword>
<dbReference type="CDD" id="cd06261">
    <property type="entry name" value="TM_PBP2"/>
    <property type="match status" value="1"/>
</dbReference>